<dbReference type="Proteomes" id="UP000301309">
    <property type="component" value="Unassembled WGS sequence"/>
</dbReference>
<dbReference type="InterPro" id="IPR001670">
    <property type="entry name" value="ADH_Fe/GldA"/>
</dbReference>
<keyword evidence="7" id="KW-1185">Reference proteome</keyword>
<keyword evidence="2" id="KW-0560">Oxidoreductase</keyword>
<dbReference type="PANTHER" id="PTHR11496">
    <property type="entry name" value="ALCOHOL DEHYDROGENASE"/>
    <property type="match status" value="1"/>
</dbReference>
<dbReference type="GO" id="GO:0004022">
    <property type="term" value="F:alcohol dehydrogenase (NAD+) activity"/>
    <property type="evidence" value="ECO:0007669"/>
    <property type="project" value="TreeGrafter"/>
</dbReference>
<keyword evidence="3" id="KW-0520">NAD</keyword>
<evidence type="ECO:0000259" key="4">
    <source>
        <dbReference type="Pfam" id="PF00465"/>
    </source>
</evidence>
<evidence type="ECO:0000259" key="5">
    <source>
        <dbReference type="Pfam" id="PF25137"/>
    </source>
</evidence>
<dbReference type="InterPro" id="IPR056798">
    <property type="entry name" value="ADH_Fe_C"/>
</dbReference>
<dbReference type="InterPro" id="IPR039697">
    <property type="entry name" value="Alcohol_dehydrogenase_Fe"/>
</dbReference>
<comment type="caution">
    <text evidence="6">The sequence shown here is derived from an EMBL/GenBank/DDBJ whole genome shotgun (WGS) entry which is preliminary data.</text>
</comment>
<dbReference type="GO" id="GO:0046872">
    <property type="term" value="F:metal ion binding"/>
    <property type="evidence" value="ECO:0007669"/>
    <property type="project" value="InterPro"/>
</dbReference>
<feature type="domain" description="Alcohol dehydrogenase iron-type/glycerol dehydrogenase GldA" evidence="4">
    <location>
        <begin position="13"/>
        <end position="153"/>
    </location>
</feature>
<dbReference type="Pfam" id="PF00465">
    <property type="entry name" value="Fe-ADH"/>
    <property type="match status" value="1"/>
</dbReference>
<evidence type="ECO:0000313" key="7">
    <source>
        <dbReference type="Proteomes" id="UP000301309"/>
    </source>
</evidence>
<dbReference type="Gene3D" id="3.40.50.1970">
    <property type="match status" value="1"/>
</dbReference>
<organism evidence="6 7">
    <name type="scientific">Streptomyces violaceusniger</name>
    <dbReference type="NCBI Taxonomy" id="68280"/>
    <lineage>
        <taxon>Bacteria</taxon>
        <taxon>Bacillati</taxon>
        <taxon>Actinomycetota</taxon>
        <taxon>Actinomycetes</taxon>
        <taxon>Kitasatosporales</taxon>
        <taxon>Streptomycetaceae</taxon>
        <taxon>Streptomyces</taxon>
        <taxon>Streptomyces violaceusniger group</taxon>
    </lineage>
</organism>
<dbReference type="PANTHER" id="PTHR11496:SF102">
    <property type="entry name" value="ALCOHOL DEHYDROGENASE 4"/>
    <property type="match status" value="1"/>
</dbReference>
<evidence type="ECO:0000256" key="1">
    <source>
        <dbReference type="ARBA" id="ARBA00007358"/>
    </source>
</evidence>
<reference evidence="6 7" key="1">
    <citation type="journal article" date="2020" name="Int. J. Syst. Evol. Microbiol.">
        <title>Reclassification of Streptomyces castelarensis and Streptomyces sporoclivatus as later heterotypic synonyms of Streptomyces antimycoticus.</title>
        <authorList>
            <person name="Komaki H."/>
            <person name="Tamura T."/>
        </authorList>
    </citation>
    <scope>NUCLEOTIDE SEQUENCE [LARGE SCALE GENOMIC DNA]</scope>
    <source>
        <strain evidence="6 7">NBRC 13459</strain>
    </source>
</reference>
<dbReference type="AlphaFoldDB" id="A0A4D4LRE7"/>
<name>A0A4D4LRE7_STRVO</name>
<feature type="domain" description="Fe-containing alcohol dehydrogenase-like C-terminal" evidence="5">
    <location>
        <begin position="166"/>
        <end position="347"/>
    </location>
</feature>
<dbReference type="Pfam" id="PF25137">
    <property type="entry name" value="ADH_Fe_C"/>
    <property type="match status" value="1"/>
</dbReference>
<accession>A0A4D4LRE7</accession>
<dbReference type="CDD" id="cd08177">
    <property type="entry name" value="MAR"/>
    <property type="match status" value="1"/>
</dbReference>
<comment type="similarity">
    <text evidence="1">Belongs to the iron-containing alcohol dehydrogenase family.</text>
</comment>
<dbReference type="GO" id="GO:0018506">
    <property type="term" value="F:maleylacetate reductase activity"/>
    <property type="evidence" value="ECO:0007669"/>
    <property type="project" value="InterPro"/>
</dbReference>
<dbReference type="Gene3D" id="1.20.1090.10">
    <property type="entry name" value="Dehydroquinate synthase-like - alpha domain"/>
    <property type="match status" value="1"/>
</dbReference>
<sequence>MRAEFVHRSPSRTVHFGHDLTARVAELLDEHRYRRVYVIASPRLEGVAEDASQALNTRCVGRQSGAEMHVPAASVAAALERFDESGADSVLAIGGGSPIGLAKAIALERHVPIAAVPTTYAGSEMTAIWGITREGVKRTGRDERVRPSTVLYDVELTADMPLTLTLTSGYNAIAHAMEALYAPDSTPLTDLQAEEGVRRVHRAVTTLATSDGSGHAEARTDALIGAWLCGSVLGATTMSLHHKLCHVLGGTFDLPHAATHAVLLPYVLAFNAPAAGAMAAVLQRATGAEDPGQALRELALKGGAPTSLRELGMPRSGIGPAVEQACAAPYDNPRDVNAEALHDLLDRTWRGIPQ</sequence>
<dbReference type="SUPFAM" id="SSF56796">
    <property type="entry name" value="Dehydroquinate synthase-like"/>
    <property type="match status" value="1"/>
</dbReference>
<gene>
    <name evidence="6" type="ORF">SVIO_110420</name>
</gene>
<protein>
    <submittedName>
        <fullName evidence="6">Maleylacetate reductase</fullName>
    </submittedName>
</protein>
<proteinExistence type="inferred from homology"/>
<dbReference type="EMBL" id="BJHW01000002">
    <property type="protein sequence ID" value="GDY60419.1"/>
    <property type="molecule type" value="Genomic_DNA"/>
</dbReference>
<evidence type="ECO:0000256" key="2">
    <source>
        <dbReference type="ARBA" id="ARBA00023002"/>
    </source>
</evidence>
<dbReference type="InterPro" id="IPR034786">
    <property type="entry name" value="MAR"/>
</dbReference>
<dbReference type="RefSeq" id="WP_344597656.1">
    <property type="nucleotide sequence ID" value="NZ_BAAASO010000052.1"/>
</dbReference>
<evidence type="ECO:0000256" key="3">
    <source>
        <dbReference type="ARBA" id="ARBA00023027"/>
    </source>
</evidence>
<evidence type="ECO:0000313" key="6">
    <source>
        <dbReference type="EMBL" id="GDY60419.1"/>
    </source>
</evidence>